<evidence type="ECO:0000256" key="1">
    <source>
        <dbReference type="SAM" id="MobiDB-lite"/>
    </source>
</evidence>
<organism evidence="2 3">
    <name type="scientific">Candida boidinii</name>
    <name type="common">Yeast</name>
    <dbReference type="NCBI Taxonomy" id="5477"/>
    <lineage>
        <taxon>Eukaryota</taxon>
        <taxon>Fungi</taxon>
        <taxon>Dikarya</taxon>
        <taxon>Ascomycota</taxon>
        <taxon>Saccharomycotina</taxon>
        <taxon>Pichiomycetes</taxon>
        <taxon>Pichiales</taxon>
        <taxon>Pichiaceae</taxon>
        <taxon>Ogataea</taxon>
        <taxon>Ogataea/Candida clade</taxon>
    </lineage>
</organism>
<feature type="region of interest" description="Disordered" evidence="1">
    <location>
        <begin position="87"/>
        <end position="115"/>
    </location>
</feature>
<comment type="caution">
    <text evidence="2">The sequence shown here is derived from an EMBL/GenBank/DDBJ whole genome shotgun (WGS) entry which is preliminary data.</text>
</comment>
<gene>
    <name evidence="2" type="ORF">Cboi02_000073100</name>
</gene>
<keyword evidence="3" id="KW-1185">Reference proteome</keyword>
<feature type="compositionally biased region" description="Low complexity" evidence="1">
    <location>
        <begin position="87"/>
        <end position="102"/>
    </location>
</feature>
<evidence type="ECO:0000313" key="2">
    <source>
        <dbReference type="EMBL" id="GME67306.1"/>
    </source>
</evidence>
<dbReference type="AlphaFoldDB" id="A0A9W6SUW4"/>
<accession>A0A9W6SUW4</accession>
<reference evidence="2" key="1">
    <citation type="submission" date="2023-04" db="EMBL/GenBank/DDBJ databases">
        <title>Candida boidinii NBRC 10035.</title>
        <authorList>
            <person name="Ichikawa N."/>
            <person name="Sato H."/>
            <person name="Tonouchi N."/>
        </authorList>
    </citation>
    <scope>NUCLEOTIDE SEQUENCE</scope>
    <source>
        <strain evidence="2">NBRC 10035</strain>
    </source>
</reference>
<dbReference type="EMBL" id="BSXN01000142">
    <property type="protein sequence ID" value="GME67306.1"/>
    <property type="molecule type" value="Genomic_DNA"/>
</dbReference>
<sequence length="297" mass="33990">MNSSSSFLILNNSIHQIQIRRTLITSKRTLNSSSSSSSSSMSVSNFPIFRTFSNNDILSEPTSDNSPIIETKEPSYILSTAESEIGASSVDSSGSGSATSASTINAKEASEETDNINPWIEPKFINDIQYQDKWMSKRYPGLSYFITESIDEAENSRGEQNNNKTIDDDTNISIEEILKYIDSSNLSFKEFSTLISDKYTRFFHRIDLSPIEFENMSKKSFYHNRSFFNSIPKNLDKLSNFNFKSIPELNSLLKSKNYKKIYNIINDKFNREIYLTLDEVENLTNQIFESKKLSHYI</sequence>
<name>A0A9W6SUW4_CANBO</name>
<proteinExistence type="predicted"/>
<evidence type="ECO:0000313" key="3">
    <source>
        <dbReference type="Proteomes" id="UP001165120"/>
    </source>
</evidence>
<protein>
    <submittedName>
        <fullName evidence="2">Unnamed protein product</fullName>
    </submittedName>
</protein>
<dbReference type="Proteomes" id="UP001165120">
    <property type="component" value="Unassembled WGS sequence"/>
</dbReference>